<proteinExistence type="predicted"/>
<organism evidence="1 2">
    <name type="scientific">Propylenella binzhouense</name>
    <dbReference type="NCBI Taxonomy" id="2555902"/>
    <lineage>
        <taxon>Bacteria</taxon>
        <taxon>Pseudomonadati</taxon>
        <taxon>Pseudomonadota</taxon>
        <taxon>Alphaproteobacteria</taxon>
        <taxon>Hyphomicrobiales</taxon>
        <taxon>Propylenellaceae</taxon>
        <taxon>Propylenella</taxon>
    </lineage>
</organism>
<dbReference type="Pfam" id="PF13692">
    <property type="entry name" value="Glyco_trans_1_4"/>
    <property type="match status" value="1"/>
</dbReference>
<sequence length="210" mass="21652">MLATSHATAATLTRDFGVPAEKIAIAVPGTDPGPPARGGHRPPRLVAVGSLVPRKGHDVLIAALDRIRALPWSCRIAGSPHLAPEWAGGLAAEVRRLGLSGRIALLGACADARGLMAQSDIFVLPSRYEGYGMVFAEALAQGLPVVACRAGAVPDVVPETAGMLVPPDDPAALAAALGRLLGDDALRSRYAAGARAGSRSRPARWRARKG</sequence>
<dbReference type="Gene3D" id="3.40.50.2000">
    <property type="entry name" value="Glycogen Phosphorylase B"/>
    <property type="match status" value="2"/>
</dbReference>
<accession>A0A964T700</accession>
<keyword evidence="2" id="KW-1185">Reference proteome</keyword>
<evidence type="ECO:0000313" key="2">
    <source>
        <dbReference type="Proteomes" id="UP000773614"/>
    </source>
</evidence>
<feature type="non-terminal residue" evidence="1">
    <location>
        <position position="210"/>
    </location>
</feature>
<reference evidence="1" key="1">
    <citation type="submission" date="2019-03" db="EMBL/GenBank/DDBJ databases">
        <title>Afifella sp. nov., isolated from activated sludge.</title>
        <authorList>
            <person name="Li Q."/>
            <person name="Liu Y."/>
        </authorList>
    </citation>
    <scope>NUCLEOTIDE SEQUENCE</scope>
    <source>
        <strain evidence="1">L72</strain>
    </source>
</reference>
<protein>
    <submittedName>
        <fullName evidence="1">Glycosyltransferase</fullName>
    </submittedName>
</protein>
<dbReference type="Proteomes" id="UP000773614">
    <property type="component" value="Unassembled WGS sequence"/>
</dbReference>
<dbReference type="AlphaFoldDB" id="A0A964T700"/>
<name>A0A964T700_9HYPH</name>
<comment type="caution">
    <text evidence="1">The sequence shown here is derived from an EMBL/GenBank/DDBJ whole genome shotgun (WGS) entry which is preliminary data.</text>
</comment>
<gene>
    <name evidence="1" type="ORF">E4O86_18460</name>
</gene>
<dbReference type="SUPFAM" id="SSF53756">
    <property type="entry name" value="UDP-Glycosyltransferase/glycogen phosphorylase"/>
    <property type="match status" value="1"/>
</dbReference>
<dbReference type="PANTHER" id="PTHR12526">
    <property type="entry name" value="GLYCOSYLTRANSFERASE"/>
    <property type="match status" value="1"/>
</dbReference>
<dbReference type="EMBL" id="SPKJ01000089">
    <property type="protein sequence ID" value="MYZ49691.1"/>
    <property type="molecule type" value="Genomic_DNA"/>
</dbReference>
<evidence type="ECO:0000313" key="1">
    <source>
        <dbReference type="EMBL" id="MYZ49691.1"/>
    </source>
</evidence>